<protein>
    <submittedName>
        <fullName evidence="1">Uncharacterized protein</fullName>
    </submittedName>
</protein>
<sequence length="114" mass="12742">PLNAAKHLVECFSKLPKNIIALNNAALCNDLVEEVQFAQEARLSKHCSLADLRKFTEEDLAKSINTFLKRTFELNSGVKKLKESGFGDGDVREYDTDICSICREKLGTEDGLHL</sequence>
<organism evidence="1 2">
    <name type="scientific">Clytia hemisphaerica</name>
    <dbReference type="NCBI Taxonomy" id="252671"/>
    <lineage>
        <taxon>Eukaryota</taxon>
        <taxon>Metazoa</taxon>
        <taxon>Cnidaria</taxon>
        <taxon>Hydrozoa</taxon>
        <taxon>Hydroidolina</taxon>
        <taxon>Leptothecata</taxon>
        <taxon>Obeliida</taxon>
        <taxon>Clytiidae</taxon>
        <taxon>Clytia</taxon>
    </lineage>
</organism>
<evidence type="ECO:0000313" key="2">
    <source>
        <dbReference type="Proteomes" id="UP000594262"/>
    </source>
</evidence>
<dbReference type="Proteomes" id="UP000594262">
    <property type="component" value="Unplaced"/>
</dbReference>
<proteinExistence type="predicted"/>
<reference evidence="1" key="1">
    <citation type="submission" date="2021-01" db="UniProtKB">
        <authorList>
            <consortium name="EnsemblMetazoa"/>
        </authorList>
    </citation>
    <scope>IDENTIFICATION</scope>
</reference>
<dbReference type="AlphaFoldDB" id="A0A7M5XJY1"/>
<keyword evidence="2" id="KW-1185">Reference proteome</keyword>
<dbReference type="EnsemblMetazoa" id="CLYHEMT024878.1">
    <property type="protein sequence ID" value="CLYHEMP024878.1"/>
    <property type="gene ID" value="CLYHEMG024878"/>
</dbReference>
<evidence type="ECO:0000313" key="1">
    <source>
        <dbReference type="EnsemblMetazoa" id="CLYHEMP024878.1"/>
    </source>
</evidence>
<name>A0A7M5XJY1_9CNID</name>
<accession>A0A7M5XJY1</accession>